<sequence length="134" mass="15243">MGVTVIRQSYVIHSAASKVWDALTNSATITKWGAGPVKMDAKVGTKFKLWGGDIWGKNLKIAPKKQLVQEWYDKRWKKPSQVTISLSEEHGITYLDMLQENVPDGDRDKINKGWKDFYFGPLKNFLEGAQLDSR</sequence>
<dbReference type="Gene3D" id="3.30.530.20">
    <property type="match status" value="1"/>
</dbReference>
<protein>
    <submittedName>
        <fullName evidence="3">Activator of Hsp90 ATPase 1 family protein</fullName>
    </submittedName>
</protein>
<evidence type="ECO:0000313" key="4">
    <source>
        <dbReference type="Proteomes" id="UP000034661"/>
    </source>
</evidence>
<dbReference type="InterPro" id="IPR023393">
    <property type="entry name" value="START-like_dom_sf"/>
</dbReference>
<organism evidence="3 4">
    <name type="scientific">Candidatus Gottesmanbacteria bacterium GW2011_GWA1_48_13</name>
    <dbReference type="NCBI Taxonomy" id="1618439"/>
    <lineage>
        <taxon>Bacteria</taxon>
        <taxon>Candidatus Gottesmaniibacteriota</taxon>
    </lineage>
</organism>
<dbReference type="Pfam" id="PF08327">
    <property type="entry name" value="AHSA1"/>
    <property type="match status" value="1"/>
</dbReference>
<gene>
    <name evidence="3" type="ORF">UY27_C0005G0018</name>
</gene>
<reference evidence="3 4" key="1">
    <citation type="journal article" date="2015" name="Nature">
        <title>rRNA introns, odd ribosomes, and small enigmatic genomes across a large radiation of phyla.</title>
        <authorList>
            <person name="Brown C.T."/>
            <person name="Hug L.A."/>
            <person name="Thomas B.C."/>
            <person name="Sharon I."/>
            <person name="Castelle C.J."/>
            <person name="Singh A."/>
            <person name="Wilkins M.J."/>
            <person name="Williams K.H."/>
            <person name="Banfield J.F."/>
        </authorList>
    </citation>
    <scope>NUCLEOTIDE SEQUENCE [LARGE SCALE GENOMIC DNA]</scope>
</reference>
<evidence type="ECO:0000259" key="2">
    <source>
        <dbReference type="Pfam" id="PF08327"/>
    </source>
</evidence>
<name>A0A0G1UPM1_9BACT</name>
<dbReference type="InterPro" id="IPR013538">
    <property type="entry name" value="ASHA1/2-like_C"/>
</dbReference>
<dbReference type="EMBL" id="LCPJ01000005">
    <property type="protein sequence ID" value="KKU96041.1"/>
    <property type="molecule type" value="Genomic_DNA"/>
</dbReference>
<accession>A0A0G1UPM1</accession>
<dbReference type="SUPFAM" id="SSF55961">
    <property type="entry name" value="Bet v1-like"/>
    <property type="match status" value="1"/>
</dbReference>
<comment type="caution">
    <text evidence="3">The sequence shown here is derived from an EMBL/GenBank/DDBJ whole genome shotgun (WGS) entry which is preliminary data.</text>
</comment>
<evidence type="ECO:0000313" key="3">
    <source>
        <dbReference type="EMBL" id="KKU96041.1"/>
    </source>
</evidence>
<proteinExistence type="inferred from homology"/>
<dbReference type="AlphaFoldDB" id="A0A0G1UPM1"/>
<evidence type="ECO:0000256" key="1">
    <source>
        <dbReference type="ARBA" id="ARBA00006817"/>
    </source>
</evidence>
<comment type="similarity">
    <text evidence="1">Belongs to the AHA1 family.</text>
</comment>
<dbReference type="Proteomes" id="UP000034661">
    <property type="component" value="Unassembled WGS sequence"/>
</dbReference>
<feature type="domain" description="Activator of Hsp90 ATPase homologue 1/2-like C-terminal" evidence="2">
    <location>
        <begin position="16"/>
        <end position="126"/>
    </location>
</feature>